<dbReference type="EMBL" id="CP017819">
    <property type="protein sequence ID" value="APA10417.1"/>
    <property type="molecule type" value="Genomic_DNA"/>
</dbReference>
<reference evidence="3" key="1">
    <citation type="journal article" date="2017" name="Genome Biol. Evol.">
        <title>The complete genome sequence of the phytopathogenic fungus Sclerotinia sclerotiorum reveals insights into the genome architecture of broad host range pathogens.</title>
        <authorList>
            <person name="Derbyshire M."/>
            <person name="Denton-Giles M."/>
            <person name="Hegedus D."/>
            <person name="Seifbarghy S."/>
            <person name="Rollins J."/>
            <person name="van Kan J."/>
            <person name="Seidl M.F."/>
            <person name="Faino L."/>
            <person name="Mbengue M."/>
            <person name="Navaud O."/>
            <person name="Raffaele S."/>
            <person name="Hammond-Kosack K."/>
            <person name="Heard S."/>
            <person name="Oliver R."/>
        </authorList>
    </citation>
    <scope>NUCLEOTIDE SEQUENCE [LARGE SCALE GENOMIC DNA]</scope>
    <source>
        <strain evidence="3">ATCC 18683 / 1980 / Ss-1</strain>
    </source>
</reference>
<dbReference type="SUPFAM" id="SSF53474">
    <property type="entry name" value="alpha/beta-Hydrolases"/>
    <property type="match status" value="1"/>
</dbReference>
<dbReference type="VEuPathDB" id="FungiDB:sscle_06g051870"/>
<dbReference type="Gene3D" id="3.40.50.1820">
    <property type="entry name" value="alpha/beta hydrolase"/>
    <property type="match status" value="1"/>
</dbReference>
<dbReference type="InterPro" id="IPR000073">
    <property type="entry name" value="AB_hydrolase_1"/>
</dbReference>
<accession>A0A1D9Q656</accession>
<evidence type="ECO:0000259" key="1">
    <source>
        <dbReference type="Pfam" id="PF12697"/>
    </source>
</evidence>
<dbReference type="OMA" id="YCGWREV"/>
<dbReference type="Proteomes" id="UP000177798">
    <property type="component" value="Chromosome 6"/>
</dbReference>
<evidence type="ECO:0000313" key="2">
    <source>
        <dbReference type="EMBL" id="APA10417.1"/>
    </source>
</evidence>
<gene>
    <name evidence="2" type="ORF">sscle_06g051870</name>
</gene>
<name>A0A1D9Q656_SCLS1</name>
<dbReference type="KEGG" id="ssl:SS1G_07096"/>
<dbReference type="PANTHER" id="PTHR37017:SF3">
    <property type="entry name" value="AB HYDROLASE-1 DOMAIN-CONTAINING PROTEIN"/>
    <property type="match status" value="1"/>
</dbReference>
<protein>
    <recommendedName>
        <fullName evidence="1">AB hydrolase-1 domain-containing protein</fullName>
    </recommendedName>
</protein>
<feature type="domain" description="AB hydrolase-1" evidence="1">
    <location>
        <begin position="5"/>
        <end position="227"/>
    </location>
</feature>
<dbReference type="AlphaFoldDB" id="A0A1D9Q656"/>
<dbReference type="PANTHER" id="PTHR37017">
    <property type="entry name" value="AB HYDROLASE-1 DOMAIN-CONTAINING PROTEIN-RELATED"/>
    <property type="match status" value="1"/>
</dbReference>
<evidence type="ECO:0000313" key="3">
    <source>
        <dbReference type="Proteomes" id="UP000177798"/>
    </source>
</evidence>
<dbReference type="InterPro" id="IPR052897">
    <property type="entry name" value="Sec-Metab_Biosynth_Hydrolase"/>
</dbReference>
<dbReference type="RefSeq" id="XP_001591650.1">
    <property type="nucleotide sequence ID" value="XM_001591600.1"/>
</dbReference>
<proteinExistence type="predicted"/>
<sequence>MAPTILFVPGFWEGPTVFDEVISQLQSTNLKTQVVALPSTGTISPGNPDMNDDIAAVRTVVQKLVDAGEDVLMVLHSGGGFIGSSAIEGLTAKARMDKGLKGGVTKLVLLTAAIFPEGFTHGPLPFQITEGGAMYCANPEKILFNDLDEKDAEKWEKALKSQPASGWNGTITYTGWKDVPSVYLVCENDQCIPQSLQEQLAGAAESKIEKCSAGHMVMLSMPGKVAQVIESAAA</sequence>
<dbReference type="OrthoDB" id="408373at2759"/>
<organism evidence="2 3">
    <name type="scientific">Sclerotinia sclerotiorum (strain ATCC 18683 / 1980 / Ss-1)</name>
    <name type="common">White mold</name>
    <name type="synonym">Whetzelinia sclerotiorum</name>
    <dbReference type="NCBI Taxonomy" id="665079"/>
    <lineage>
        <taxon>Eukaryota</taxon>
        <taxon>Fungi</taxon>
        <taxon>Dikarya</taxon>
        <taxon>Ascomycota</taxon>
        <taxon>Pezizomycotina</taxon>
        <taxon>Leotiomycetes</taxon>
        <taxon>Helotiales</taxon>
        <taxon>Sclerotiniaceae</taxon>
        <taxon>Sclerotinia</taxon>
    </lineage>
</organism>
<dbReference type="InterPro" id="IPR029058">
    <property type="entry name" value="AB_hydrolase_fold"/>
</dbReference>
<dbReference type="Pfam" id="PF12697">
    <property type="entry name" value="Abhydrolase_6"/>
    <property type="match status" value="1"/>
</dbReference>